<sequence length="173" mass="18835">MANDMAPLADNATQAAESLYRGSVEAMSNATTDATTMAEGFGRTVAAANATIGVEGAQHAFSWSGYLQAIGILLLLLAALWGAVWLLRRYGPFRFLPQPGAFPRDALRVEAQVPLGQRKGLVVVRFLDRRLLLGVTDQRISLLTEMDADHERSTDEDFDSLLEKAQHTRPPAP</sequence>
<dbReference type="Pfam" id="PF04347">
    <property type="entry name" value="FliO"/>
    <property type="match status" value="1"/>
</dbReference>
<evidence type="ECO:0000313" key="8">
    <source>
        <dbReference type="Proteomes" id="UP000009173"/>
    </source>
</evidence>
<dbReference type="AlphaFoldDB" id="A0A0H3AC55"/>
<dbReference type="InterPro" id="IPR022781">
    <property type="entry name" value="Flagellar_biosynth_FliO"/>
</dbReference>
<dbReference type="KEGG" id="dvl:Dvul_2916"/>
<reference evidence="8" key="1">
    <citation type="journal article" date="2009" name="Environ. Microbiol.">
        <title>Contribution of mobile genetic elements to Desulfovibrio vulgaris genome plasticity.</title>
        <authorList>
            <person name="Walker C.B."/>
            <person name="Stolyar S."/>
            <person name="Chivian D."/>
            <person name="Pinel N."/>
            <person name="Gabster J.A."/>
            <person name="Dehal P.S."/>
            <person name="He Z."/>
            <person name="Yang Z.K."/>
            <person name="Yen H.C."/>
            <person name="Zhou J."/>
            <person name="Wall J.D."/>
            <person name="Hazen T.C."/>
            <person name="Arkin A.P."/>
            <person name="Stahl D.A."/>
        </authorList>
    </citation>
    <scope>NUCLEOTIDE SEQUENCE [LARGE SCALE GENOMIC DNA]</scope>
    <source>
        <strain evidence="8">DP4</strain>
    </source>
</reference>
<comment type="subcellular location">
    <subcellularLocation>
        <location evidence="5">Cell membrane</location>
    </subcellularLocation>
    <subcellularLocation>
        <location evidence="5">Bacterial flagellum basal body</location>
    </subcellularLocation>
</comment>
<evidence type="ECO:0000256" key="4">
    <source>
        <dbReference type="ARBA" id="ARBA00023136"/>
    </source>
</evidence>
<accession>A0A0H3AC55</accession>
<feature type="transmembrane region" description="Helical" evidence="5">
    <location>
        <begin position="66"/>
        <end position="87"/>
    </location>
</feature>
<keyword evidence="7" id="KW-0966">Cell projection</keyword>
<evidence type="ECO:0000256" key="5">
    <source>
        <dbReference type="RuleBase" id="RU362064"/>
    </source>
</evidence>
<feature type="compositionally biased region" description="Basic and acidic residues" evidence="6">
    <location>
        <begin position="151"/>
        <end position="166"/>
    </location>
</feature>
<dbReference type="NCBIfam" id="TIGR03500">
    <property type="entry name" value="FliO_TIGR"/>
    <property type="match status" value="1"/>
</dbReference>
<evidence type="ECO:0000256" key="3">
    <source>
        <dbReference type="ARBA" id="ARBA00022989"/>
    </source>
</evidence>
<keyword evidence="3 5" id="KW-1133">Transmembrane helix</keyword>
<dbReference type="Proteomes" id="UP000009173">
    <property type="component" value="Chromosome"/>
</dbReference>
<organism evidence="7 8">
    <name type="scientific">Nitratidesulfovibrio vulgaris (strain DP4)</name>
    <name type="common">Desulfovibrio vulgaris</name>
    <dbReference type="NCBI Taxonomy" id="391774"/>
    <lineage>
        <taxon>Bacteria</taxon>
        <taxon>Pseudomonadati</taxon>
        <taxon>Thermodesulfobacteriota</taxon>
        <taxon>Desulfovibrionia</taxon>
        <taxon>Desulfovibrionales</taxon>
        <taxon>Desulfovibrionaceae</taxon>
        <taxon>Nitratidesulfovibrio</taxon>
    </lineage>
</organism>
<feature type="region of interest" description="Disordered" evidence="6">
    <location>
        <begin position="151"/>
        <end position="173"/>
    </location>
</feature>
<dbReference type="GO" id="GO:0009425">
    <property type="term" value="C:bacterial-type flagellum basal body"/>
    <property type="evidence" value="ECO:0007669"/>
    <property type="project" value="UniProtKB-SubCell"/>
</dbReference>
<gene>
    <name evidence="7" type="ordered locus">Dvul_2916</name>
</gene>
<keyword evidence="7" id="KW-0969">Cilium</keyword>
<evidence type="ECO:0000256" key="6">
    <source>
        <dbReference type="SAM" id="MobiDB-lite"/>
    </source>
</evidence>
<evidence type="ECO:0000256" key="1">
    <source>
        <dbReference type="ARBA" id="ARBA00022475"/>
    </source>
</evidence>
<dbReference type="GO" id="GO:0005886">
    <property type="term" value="C:plasma membrane"/>
    <property type="evidence" value="ECO:0007669"/>
    <property type="project" value="UniProtKB-SubCell"/>
</dbReference>
<name>A0A0H3AC55_NITV4</name>
<comment type="similarity">
    <text evidence="5">Belongs to the FliO/MopB family.</text>
</comment>
<evidence type="ECO:0000313" key="7">
    <source>
        <dbReference type="EMBL" id="ABM29927.1"/>
    </source>
</evidence>
<proteinExistence type="inferred from homology"/>
<keyword evidence="5" id="KW-0975">Bacterial flagellum</keyword>
<keyword evidence="2 5" id="KW-0812">Transmembrane</keyword>
<dbReference type="HOGENOM" id="CLU_122313_0_0_7"/>
<protein>
    <recommendedName>
        <fullName evidence="5">Flagellar protein</fullName>
    </recommendedName>
</protein>
<keyword evidence="7" id="KW-0282">Flagellum</keyword>
<dbReference type="GO" id="GO:0044781">
    <property type="term" value="P:bacterial-type flagellum organization"/>
    <property type="evidence" value="ECO:0007669"/>
    <property type="project" value="UniProtKB-UniRule"/>
</dbReference>
<keyword evidence="4 5" id="KW-0472">Membrane</keyword>
<keyword evidence="1 5" id="KW-1003">Cell membrane</keyword>
<evidence type="ECO:0000256" key="2">
    <source>
        <dbReference type="ARBA" id="ARBA00022692"/>
    </source>
</evidence>
<dbReference type="EMBL" id="CP000527">
    <property type="protein sequence ID" value="ABM29927.1"/>
    <property type="molecule type" value="Genomic_DNA"/>
</dbReference>